<dbReference type="Pfam" id="PF00300">
    <property type="entry name" value="His_Phos_1"/>
    <property type="match status" value="1"/>
</dbReference>
<dbReference type="AlphaFoldDB" id="A0A378NEB9"/>
<dbReference type="Gene3D" id="3.40.50.1240">
    <property type="entry name" value="Phosphoglycerate mutase-like"/>
    <property type="match status" value="1"/>
</dbReference>
<name>A0A378NEB9_MANHA</name>
<dbReference type="EMBL" id="UGPN01000002">
    <property type="protein sequence ID" value="STY64318.1"/>
    <property type="molecule type" value="Genomic_DNA"/>
</dbReference>
<protein>
    <submittedName>
        <fullName evidence="1">Alpha-ribazole phosphatase</fullName>
    </submittedName>
</protein>
<dbReference type="STRING" id="75985.WC39_04845"/>
<gene>
    <name evidence="1" type="ORF">NCTC10638_03495</name>
</gene>
<accession>A0A378NEB9</accession>
<sequence>MGDETYTGRISGKANGGERFEQLYQRVTQAFNQIAELHQNDGKVLIVSHGMTLTLLTAVLKALRGKISAMKKNIALCSILPLRK</sequence>
<dbReference type="InterPro" id="IPR029033">
    <property type="entry name" value="His_PPase_superfam"/>
</dbReference>
<dbReference type="InterPro" id="IPR013078">
    <property type="entry name" value="His_Pase_superF_clade-1"/>
</dbReference>
<evidence type="ECO:0000313" key="2">
    <source>
        <dbReference type="Proteomes" id="UP000254802"/>
    </source>
</evidence>
<reference evidence="1 2" key="1">
    <citation type="submission" date="2018-06" db="EMBL/GenBank/DDBJ databases">
        <authorList>
            <consortium name="Pathogen Informatics"/>
            <person name="Doyle S."/>
        </authorList>
    </citation>
    <scope>NUCLEOTIDE SEQUENCE [LARGE SCALE GENOMIC DNA]</scope>
    <source>
        <strain evidence="1 2">NCTC10638</strain>
    </source>
</reference>
<dbReference type="Proteomes" id="UP000254802">
    <property type="component" value="Unassembled WGS sequence"/>
</dbReference>
<organism evidence="1 2">
    <name type="scientific">Mannheimia haemolytica</name>
    <name type="common">Pasteurella haemolytica</name>
    <dbReference type="NCBI Taxonomy" id="75985"/>
    <lineage>
        <taxon>Bacteria</taxon>
        <taxon>Pseudomonadati</taxon>
        <taxon>Pseudomonadota</taxon>
        <taxon>Gammaproteobacteria</taxon>
        <taxon>Pasteurellales</taxon>
        <taxon>Pasteurellaceae</taxon>
        <taxon>Mannheimia</taxon>
    </lineage>
</organism>
<evidence type="ECO:0000313" key="1">
    <source>
        <dbReference type="EMBL" id="STY64318.1"/>
    </source>
</evidence>
<dbReference type="SUPFAM" id="SSF53254">
    <property type="entry name" value="Phosphoglycerate mutase-like"/>
    <property type="match status" value="1"/>
</dbReference>
<proteinExistence type="predicted"/>